<dbReference type="AlphaFoldDB" id="A0A7I8X6H3"/>
<dbReference type="Proteomes" id="UP000659654">
    <property type="component" value="Unassembled WGS sequence"/>
</dbReference>
<evidence type="ECO:0000313" key="2">
    <source>
        <dbReference type="Proteomes" id="UP000659654"/>
    </source>
</evidence>
<reference evidence="1" key="1">
    <citation type="submission" date="2020-09" db="EMBL/GenBank/DDBJ databases">
        <authorList>
            <person name="Kikuchi T."/>
        </authorList>
    </citation>
    <scope>NUCLEOTIDE SEQUENCE</scope>
    <source>
        <strain evidence="1">Ka4C1</strain>
    </source>
</reference>
<name>A0A7I8X6H3_BURXY</name>
<organism evidence="1 2">
    <name type="scientific">Bursaphelenchus xylophilus</name>
    <name type="common">Pinewood nematode worm</name>
    <name type="synonym">Aphelenchoides xylophilus</name>
    <dbReference type="NCBI Taxonomy" id="6326"/>
    <lineage>
        <taxon>Eukaryota</taxon>
        <taxon>Metazoa</taxon>
        <taxon>Ecdysozoa</taxon>
        <taxon>Nematoda</taxon>
        <taxon>Chromadorea</taxon>
        <taxon>Rhabditida</taxon>
        <taxon>Tylenchina</taxon>
        <taxon>Tylenchomorpha</taxon>
        <taxon>Aphelenchoidea</taxon>
        <taxon>Aphelenchoididae</taxon>
        <taxon>Bursaphelenchus</taxon>
    </lineage>
</organism>
<dbReference type="EMBL" id="CAJFDI010000005">
    <property type="protein sequence ID" value="CAD5231882.1"/>
    <property type="molecule type" value="Genomic_DNA"/>
</dbReference>
<dbReference type="Proteomes" id="UP000582659">
    <property type="component" value="Unassembled WGS sequence"/>
</dbReference>
<sequence length="227" mass="25378">MRPWFGGNSGGFIGGRDPHRQSSHFRYRSCLASCPGGRFHRPWSAVFVELLKELVLSPRAKKTLATEKKSLLFQGIIIGGAKWVRGQRLTPITRPRDFTNFIGVFDALLRTESTVILLRLQPAVDQFCLSISTSRRLYPQEDLVKRTVRWSWCRSPDGQSRMNPNSADGNKQATVQDPGIGLLVHDISFSRISKKSVIPVFLRVVARTSQNKVCSPPSSTVIAKTLS</sequence>
<proteinExistence type="predicted"/>
<accession>A0A7I8X6H3</accession>
<dbReference type="EMBL" id="CAJFCV020000005">
    <property type="protein sequence ID" value="CAG9123425.1"/>
    <property type="molecule type" value="Genomic_DNA"/>
</dbReference>
<comment type="caution">
    <text evidence="1">The sequence shown here is derived from an EMBL/GenBank/DDBJ whole genome shotgun (WGS) entry which is preliminary data.</text>
</comment>
<protein>
    <submittedName>
        <fullName evidence="1">(pine wood nematode) hypothetical protein</fullName>
    </submittedName>
</protein>
<evidence type="ECO:0000313" key="1">
    <source>
        <dbReference type="EMBL" id="CAD5231882.1"/>
    </source>
</evidence>
<keyword evidence="2" id="KW-1185">Reference proteome</keyword>
<gene>
    <name evidence="1" type="ORF">BXYJ_LOCUS11973</name>
</gene>